<accession>A0A9P4K2I4</accession>
<name>A0A9P4K2I4_9PLEO</name>
<dbReference type="PANTHER" id="PTHR37535">
    <property type="entry name" value="FLUG DOMAIN PROTEIN"/>
    <property type="match status" value="1"/>
</dbReference>
<protein>
    <submittedName>
        <fullName evidence="2">Uncharacterized protein</fullName>
    </submittedName>
</protein>
<dbReference type="InterPro" id="IPR021842">
    <property type="entry name" value="DUF3435"/>
</dbReference>
<feature type="region of interest" description="Disordered" evidence="1">
    <location>
        <begin position="510"/>
        <end position="535"/>
    </location>
</feature>
<dbReference type="Proteomes" id="UP000800093">
    <property type="component" value="Unassembled WGS sequence"/>
</dbReference>
<organism evidence="2 3">
    <name type="scientific">Lojkania enalia</name>
    <dbReference type="NCBI Taxonomy" id="147567"/>
    <lineage>
        <taxon>Eukaryota</taxon>
        <taxon>Fungi</taxon>
        <taxon>Dikarya</taxon>
        <taxon>Ascomycota</taxon>
        <taxon>Pezizomycotina</taxon>
        <taxon>Dothideomycetes</taxon>
        <taxon>Pleosporomycetidae</taxon>
        <taxon>Pleosporales</taxon>
        <taxon>Pleosporales incertae sedis</taxon>
        <taxon>Lojkania</taxon>
    </lineage>
</organism>
<dbReference type="PANTHER" id="PTHR37535:SF3">
    <property type="entry name" value="FLUG DOMAIN-CONTAINING PROTEIN"/>
    <property type="match status" value="1"/>
</dbReference>
<dbReference type="EMBL" id="ML986668">
    <property type="protein sequence ID" value="KAF2260948.1"/>
    <property type="molecule type" value="Genomic_DNA"/>
</dbReference>
<comment type="caution">
    <text evidence="2">The sequence shown here is derived from an EMBL/GenBank/DDBJ whole genome shotgun (WGS) entry which is preliminary data.</text>
</comment>
<evidence type="ECO:0000256" key="1">
    <source>
        <dbReference type="SAM" id="MobiDB-lite"/>
    </source>
</evidence>
<dbReference type="AlphaFoldDB" id="A0A9P4K2I4"/>
<evidence type="ECO:0000313" key="3">
    <source>
        <dbReference type="Proteomes" id="UP000800093"/>
    </source>
</evidence>
<feature type="region of interest" description="Disordered" evidence="1">
    <location>
        <begin position="1"/>
        <end position="33"/>
    </location>
</feature>
<keyword evidence="3" id="KW-1185">Reference proteome</keyword>
<evidence type="ECO:0000313" key="2">
    <source>
        <dbReference type="EMBL" id="KAF2260948.1"/>
    </source>
</evidence>
<dbReference type="Pfam" id="PF11917">
    <property type="entry name" value="DUF3435"/>
    <property type="match status" value="1"/>
</dbReference>
<feature type="compositionally biased region" description="Polar residues" evidence="1">
    <location>
        <begin position="106"/>
        <end position="116"/>
    </location>
</feature>
<feature type="region of interest" description="Disordered" evidence="1">
    <location>
        <begin position="82"/>
        <end position="117"/>
    </location>
</feature>
<sequence length="610" mass="68923">MAPSRNRPAASAFLRRRAAYPPTTPSPPTDLHPSPTYALLLQTASRRTSILLLSKKPIGRYGRRTRFGGVGSRLIAPAVEMGKGRASPPTIPPTSQSALGREFDTAPSSDTGSYSDPDTDLDVLLDAEINPDVKNASGREESDVEPDSGVGGVMRVIARFREEGPARPKQTDRTKELWGKETIFKPYLRWRKKRFRVKKESTIDAYWNRVSMYYHNVTGYAIKNEVLRDVRNWIPSLELDRSKKEKHAMYVQTLYAILHALWVDDTKPLPGALIKSASNKGSNKALCFKDVQLMKVRSISDPNKSTIIANVDLVHVKNKAKNGTPKKFTFRLEGLPALCIVLHFLGIAKGRSAFRYDFTSVQQIFDLVIPTERNVLKIKWKRELLNKPFFCGFNHAPDGGAHATRQGISLCEQIIREFHNSINTDKIAKQLSGKAAEEVLMLPTVDFEHRERATIAAMLFKPIKNDKTSVRFVRTFVQLFPLRETRRPKTTKRAAVEFVFKGYGAAASSKWRKTRDGSQKSTATHNGKTLKQEHNLSESGDVVEVGPQHLYPNVPPHPERKDVLKKHVQTHLQEAEYQGEFECPYPNCHSMLDNGMHFFRHSQDEHKVAH</sequence>
<dbReference type="OrthoDB" id="3798022at2759"/>
<reference evidence="3" key="1">
    <citation type="journal article" date="2020" name="Stud. Mycol.">
        <title>101 Dothideomycetes genomes: A test case for predicting lifestyles and emergence of pathogens.</title>
        <authorList>
            <person name="Haridas S."/>
            <person name="Albert R."/>
            <person name="Binder M."/>
            <person name="Bloem J."/>
            <person name="LaButti K."/>
            <person name="Salamov A."/>
            <person name="Andreopoulos B."/>
            <person name="Baker S."/>
            <person name="Barry K."/>
            <person name="Bills G."/>
            <person name="Bluhm B."/>
            <person name="Cannon C."/>
            <person name="Castanera R."/>
            <person name="Culley D."/>
            <person name="Daum C."/>
            <person name="Ezra D."/>
            <person name="Gonzalez J."/>
            <person name="Henrissat B."/>
            <person name="Kuo A."/>
            <person name="Liang C."/>
            <person name="Lipzen A."/>
            <person name="Lutzoni F."/>
            <person name="Magnuson J."/>
            <person name="Mondo S."/>
            <person name="Nolan M."/>
            <person name="Ohm R."/>
            <person name="Pangilinan J."/>
            <person name="Park H.-J."/>
            <person name="Ramirez L."/>
            <person name="Alfaro M."/>
            <person name="Sun H."/>
            <person name="Tritt A."/>
            <person name="Yoshinaga Y."/>
            <person name="Zwiers L.-H."/>
            <person name="Turgeon B."/>
            <person name="Goodwin S."/>
            <person name="Spatafora J."/>
            <person name="Crous P."/>
            <person name="Grigoriev I."/>
        </authorList>
    </citation>
    <scope>NUCLEOTIDE SEQUENCE [LARGE SCALE GENOMIC DNA]</scope>
    <source>
        <strain evidence="3">CBS 304.66</strain>
    </source>
</reference>
<gene>
    <name evidence="2" type="ORF">CC78DRAFT_584247</name>
</gene>
<proteinExistence type="predicted"/>
<feature type="compositionally biased region" description="Polar residues" evidence="1">
    <location>
        <begin position="519"/>
        <end position="529"/>
    </location>
</feature>